<evidence type="ECO:0000256" key="6">
    <source>
        <dbReference type="SAM" id="Phobius"/>
    </source>
</evidence>
<reference evidence="7 8" key="1">
    <citation type="journal article" date="2019" name="Nat. Microbiol.">
        <title>Mediterranean grassland soil C-N compound turnover is dependent on rainfall and depth, and is mediated by genomically divergent microorganisms.</title>
        <authorList>
            <person name="Diamond S."/>
            <person name="Andeer P.F."/>
            <person name="Li Z."/>
            <person name="Crits-Christoph A."/>
            <person name="Burstein D."/>
            <person name="Anantharaman K."/>
            <person name="Lane K.R."/>
            <person name="Thomas B.C."/>
            <person name="Pan C."/>
            <person name="Northen T.R."/>
            <person name="Banfield J.F."/>
        </authorList>
    </citation>
    <scope>NUCLEOTIDE SEQUENCE [LARGE SCALE GENOMIC DNA]</scope>
    <source>
        <strain evidence="7">WS_5</strain>
    </source>
</reference>
<keyword evidence="3 6" id="KW-0812">Transmembrane</keyword>
<dbReference type="GO" id="GO:0016020">
    <property type="term" value="C:membrane"/>
    <property type="evidence" value="ECO:0007669"/>
    <property type="project" value="UniProtKB-SubCell"/>
</dbReference>
<feature type="transmembrane region" description="Helical" evidence="6">
    <location>
        <begin position="197"/>
        <end position="215"/>
    </location>
</feature>
<comment type="similarity">
    <text evidence="2">Belongs to the CcmB/CycW/HelB family.</text>
</comment>
<keyword evidence="5 6" id="KW-0472">Membrane</keyword>
<evidence type="ECO:0000256" key="5">
    <source>
        <dbReference type="ARBA" id="ARBA00023136"/>
    </source>
</evidence>
<protein>
    <recommendedName>
        <fullName evidence="9">Heme exporter protein B</fullName>
    </recommendedName>
</protein>
<dbReference type="GO" id="GO:0017004">
    <property type="term" value="P:cytochrome complex assembly"/>
    <property type="evidence" value="ECO:0007669"/>
    <property type="project" value="InterPro"/>
</dbReference>
<evidence type="ECO:0000256" key="2">
    <source>
        <dbReference type="ARBA" id="ARBA00010544"/>
    </source>
</evidence>
<dbReference type="Proteomes" id="UP000320913">
    <property type="component" value="Unassembled WGS sequence"/>
</dbReference>
<evidence type="ECO:0000313" key="7">
    <source>
        <dbReference type="EMBL" id="TMQ60312.1"/>
    </source>
</evidence>
<evidence type="ECO:0000256" key="4">
    <source>
        <dbReference type="ARBA" id="ARBA00022989"/>
    </source>
</evidence>
<dbReference type="AlphaFoldDB" id="A0A538T9J9"/>
<feature type="transmembrane region" description="Helical" evidence="6">
    <location>
        <begin position="52"/>
        <end position="70"/>
    </location>
</feature>
<evidence type="ECO:0008006" key="9">
    <source>
        <dbReference type="Google" id="ProtNLM"/>
    </source>
</evidence>
<comment type="caution">
    <text evidence="7">The sequence shown here is derived from an EMBL/GenBank/DDBJ whole genome shotgun (WGS) entry which is preliminary data.</text>
</comment>
<gene>
    <name evidence="7" type="ORF">E6K75_03050</name>
</gene>
<sequence length="223" mass="23695">MIALEVFAKDLRLHARDARFLATLALFGLSLVLILSVAFGPLFRDPAREASATLWAALFFAGVLGLTRALDFESEAGGGEALRLTGADPFPVYVGKAAAGFLLMTALYALLLPCAAVFYDVGSLAVLPQAAGVAALALIGYAAWGTLFASLARGAKARELLLSILLFPTLIPLWIGAVKLTRALWADGSIDTVRDWVKIMVVVDLLGLTLAAWLYETIQESEA</sequence>
<dbReference type="InterPro" id="IPR003544">
    <property type="entry name" value="Cyt_c_biogenesis_CcmB"/>
</dbReference>
<feature type="transmembrane region" description="Helical" evidence="6">
    <location>
        <begin position="90"/>
        <end position="119"/>
    </location>
</feature>
<feature type="transmembrane region" description="Helical" evidence="6">
    <location>
        <begin position="125"/>
        <end position="148"/>
    </location>
</feature>
<evidence type="ECO:0000313" key="8">
    <source>
        <dbReference type="Proteomes" id="UP000320913"/>
    </source>
</evidence>
<dbReference type="Pfam" id="PF03379">
    <property type="entry name" value="CcmB"/>
    <property type="match status" value="1"/>
</dbReference>
<dbReference type="EMBL" id="VBOV01000081">
    <property type="protein sequence ID" value="TMQ60312.1"/>
    <property type="molecule type" value="Genomic_DNA"/>
</dbReference>
<proteinExistence type="inferred from homology"/>
<feature type="transmembrane region" description="Helical" evidence="6">
    <location>
        <begin position="20"/>
        <end position="40"/>
    </location>
</feature>
<keyword evidence="4 6" id="KW-1133">Transmembrane helix</keyword>
<feature type="transmembrane region" description="Helical" evidence="6">
    <location>
        <begin position="160"/>
        <end position="177"/>
    </location>
</feature>
<evidence type="ECO:0000256" key="1">
    <source>
        <dbReference type="ARBA" id="ARBA00004141"/>
    </source>
</evidence>
<organism evidence="7 8">
    <name type="scientific">Eiseniibacteriota bacterium</name>
    <dbReference type="NCBI Taxonomy" id="2212470"/>
    <lineage>
        <taxon>Bacteria</taxon>
        <taxon>Candidatus Eiseniibacteriota</taxon>
    </lineage>
</organism>
<dbReference type="GO" id="GO:0015232">
    <property type="term" value="F:heme transmembrane transporter activity"/>
    <property type="evidence" value="ECO:0007669"/>
    <property type="project" value="InterPro"/>
</dbReference>
<comment type="subcellular location">
    <subcellularLocation>
        <location evidence="1">Membrane</location>
        <topology evidence="1">Multi-pass membrane protein</topology>
    </subcellularLocation>
</comment>
<evidence type="ECO:0000256" key="3">
    <source>
        <dbReference type="ARBA" id="ARBA00022692"/>
    </source>
</evidence>
<accession>A0A538T9J9</accession>
<name>A0A538T9J9_UNCEI</name>